<feature type="signal peptide" evidence="2">
    <location>
        <begin position="1"/>
        <end position="23"/>
    </location>
</feature>
<protein>
    <recommendedName>
        <fullName evidence="5">Transmembrane protein</fullName>
    </recommendedName>
</protein>
<gene>
    <name evidence="3" type="ORF">B0H16DRAFT_1745292</name>
</gene>
<evidence type="ECO:0000256" key="2">
    <source>
        <dbReference type="SAM" id="SignalP"/>
    </source>
</evidence>
<dbReference type="Proteomes" id="UP001215598">
    <property type="component" value="Unassembled WGS sequence"/>
</dbReference>
<comment type="caution">
    <text evidence="3">The sequence shown here is derived from an EMBL/GenBank/DDBJ whole genome shotgun (WGS) entry which is preliminary data.</text>
</comment>
<proteinExistence type="predicted"/>
<feature type="chain" id="PRO_5042231482" description="Transmembrane protein" evidence="2">
    <location>
        <begin position="24"/>
        <end position="513"/>
    </location>
</feature>
<feature type="transmembrane region" description="Helical" evidence="1">
    <location>
        <begin position="173"/>
        <end position="195"/>
    </location>
</feature>
<evidence type="ECO:0000313" key="3">
    <source>
        <dbReference type="EMBL" id="KAJ7711263.1"/>
    </source>
</evidence>
<evidence type="ECO:0000256" key="1">
    <source>
        <dbReference type="SAM" id="Phobius"/>
    </source>
</evidence>
<reference evidence="3" key="1">
    <citation type="submission" date="2023-03" db="EMBL/GenBank/DDBJ databases">
        <title>Massive genome expansion in bonnet fungi (Mycena s.s.) driven by repeated elements and novel gene families across ecological guilds.</title>
        <authorList>
            <consortium name="Lawrence Berkeley National Laboratory"/>
            <person name="Harder C.B."/>
            <person name="Miyauchi S."/>
            <person name="Viragh M."/>
            <person name="Kuo A."/>
            <person name="Thoen E."/>
            <person name="Andreopoulos B."/>
            <person name="Lu D."/>
            <person name="Skrede I."/>
            <person name="Drula E."/>
            <person name="Henrissat B."/>
            <person name="Morin E."/>
            <person name="Kohler A."/>
            <person name="Barry K."/>
            <person name="LaButti K."/>
            <person name="Morin E."/>
            <person name="Salamov A."/>
            <person name="Lipzen A."/>
            <person name="Mereny Z."/>
            <person name="Hegedus B."/>
            <person name="Baldrian P."/>
            <person name="Stursova M."/>
            <person name="Weitz H."/>
            <person name="Taylor A."/>
            <person name="Grigoriev I.V."/>
            <person name="Nagy L.G."/>
            <person name="Martin F."/>
            <person name="Kauserud H."/>
        </authorList>
    </citation>
    <scope>NUCLEOTIDE SEQUENCE</scope>
    <source>
        <strain evidence="3">CBHHK182m</strain>
    </source>
</reference>
<dbReference type="AlphaFoldDB" id="A0AAD7MCT9"/>
<keyword evidence="1" id="KW-0812">Transmembrane</keyword>
<sequence length="513" mass="55402">MVLLVVVALVAPLLLLEVGPAAWQHHFYPSNEFESPCSAHVSSVVQTSFDPAFMHGLWSDINIYDTQSAYYNDDEFDSPVLNFPVLISPDHFIDRTVLENPIALATPFMAGPPRSRHDLLLDHLLAAQAGSPTSTFPAPISNNEFDVLDVPVPVVTAALPGSRLRLPSSSTTLSAVFLVLSLLAVSLLVVTAYLLQLAQTSKASSPSLSPVSLPTPAISKSIPAAGKPWWARRLKRSNKFSPSLTPIPEALLEFDNEVILKALEALARQQKHAMRQKSASLVAAVSPAPQTSSPDVERPVPVAITARAVPTISSPAIQTEGEVLYATSALRTHQSPIFVPIIHQPAPTVDASRAFFHETSVVAPRTLEIIYETPVPASSSSTRTQALREPLIFYQTPAPASSSSHLCSTSEPTRDTFASNQNFAPTASPALLYSSSGSIGIPFRPYQNPRVPSVVYDAHGTITLQRAPLSELNIYPQELGVWGPQSHQYHGMRRELCLRGEGLQGGWSGGRYP</sequence>
<keyword evidence="1" id="KW-0472">Membrane</keyword>
<name>A0AAD7MCT9_9AGAR</name>
<keyword evidence="2" id="KW-0732">Signal</keyword>
<dbReference type="EMBL" id="JARKIB010000400">
    <property type="protein sequence ID" value="KAJ7711263.1"/>
    <property type="molecule type" value="Genomic_DNA"/>
</dbReference>
<evidence type="ECO:0000313" key="4">
    <source>
        <dbReference type="Proteomes" id="UP001215598"/>
    </source>
</evidence>
<keyword evidence="1" id="KW-1133">Transmembrane helix</keyword>
<evidence type="ECO:0008006" key="5">
    <source>
        <dbReference type="Google" id="ProtNLM"/>
    </source>
</evidence>
<organism evidence="3 4">
    <name type="scientific">Mycena metata</name>
    <dbReference type="NCBI Taxonomy" id="1033252"/>
    <lineage>
        <taxon>Eukaryota</taxon>
        <taxon>Fungi</taxon>
        <taxon>Dikarya</taxon>
        <taxon>Basidiomycota</taxon>
        <taxon>Agaricomycotina</taxon>
        <taxon>Agaricomycetes</taxon>
        <taxon>Agaricomycetidae</taxon>
        <taxon>Agaricales</taxon>
        <taxon>Marasmiineae</taxon>
        <taxon>Mycenaceae</taxon>
        <taxon>Mycena</taxon>
    </lineage>
</organism>
<keyword evidence="4" id="KW-1185">Reference proteome</keyword>
<accession>A0AAD7MCT9</accession>